<protein>
    <submittedName>
        <fullName evidence="1">Uncharacterized protein</fullName>
    </submittedName>
</protein>
<sequence>MNTIKSDCSLDKLKHMFVIHKESCKHVYDVGGNSIRIQLHVPEKDGTLSRWAINVFFPEKDIIRFVGKKASLDEKAVERVIDIIEFSKDNPQPYELWNSSEKKWTPHKGDILKMLIDEAYEYKDVRERLSEENTGVFRINKDKRVIEFEDYYGLEIPKTDNRQ</sequence>
<organism evidence="1">
    <name type="scientific">uncultured Caudovirales phage</name>
    <dbReference type="NCBI Taxonomy" id="2100421"/>
    <lineage>
        <taxon>Viruses</taxon>
        <taxon>Duplodnaviria</taxon>
        <taxon>Heunggongvirae</taxon>
        <taxon>Uroviricota</taxon>
        <taxon>Caudoviricetes</taxon>
        <taxon>Peduoviridae</taxon>
        <taxon>Maltschvirus</taxon>
        <taxon>Maltschvirus maltsch</taxon>
    </lineage>
</organism>
<accession>A0A6J5STI5</accession>
<gene>
    <name evidence="1" type="ORF">UFOVP1597_38</name>
</gene>
<evidence type="ECO:0000313" key="1">
    <source>
        <dbReference type="EMBL" id="CAB4218763.1"/>
    </source>
</evidence>
<dbReference type="EMBL" id="LR797461">
    <property type="protein sequence ID" value="CAB4218763.1"/>
    <property type="molecule type" value="Genomic_DNA"/>
</dbReference>
<reference evidence="1" key="1">
    <citation type="submission" date="2020-05" db="EMBL/GenBank/DDBJ databases">
        <authorList>
            <person name="Chiriac C."/>
            <person name="Salcher M."/>
            <person name="Ghai R."/>
            <person name="Kavagutti S V."/>
        </authorList>
    </citation>
    <scope>NUCLEOTIDE SEQUENCE</scope>
</reference>
<proteinExistence type="predicted"/>
<name>A0A6J5STI5_9CAUD</name>